<dbReference type="GO" id="GO:0046872">
    <property type="term" value="F:metal ion binding"/>
    <property type="evidence" value="ECO:0007669"/>
    <property type="project" value="UniProtKB-KW"/>
</dbReference>
<dbReference type="PROSITE" id="PS51918">
    <property type="entry name" value="RADICAL_SAM"/>
    <property type="match status" value="1"/>
</dbReference>
<dbReference type="InterPro" id="IPR058240">
    <property type="entry name" value="rSAM_sf"/>
</dbReference>
<dbReference type="SFLD" id="SFLDG01084">
    <property type="entry name" value="Uncharacterised_Radical_SAM_Su"/>
    <property type="match status" value="1"/>
</dbReference>
<dbReference type="InterPro" id="IPR040086">
    <property type="entry name" value="MJ0683-like"/>
</dbReference>
<accession>A0A2T4ZDM8</accession>
<reference evidence="5 6" key="1">
    <citation type="submission" date="2018-04" db="EMBL/GenBank/DDBJ databases">
        <title>Genomic Encyclopedia of Archaeal and Bacterial Type Strains, Phase II (KMG-II): from individual species to whole genera.</title>
        <authorList>
            <person name="Goeker M."/>
        </authorList>
    </citation>
    <scope>NUCLEOTIDE SEQUENCE [LARGE SCALE GENOMIC DNA]</scope>
    <source>
        <strain evidence="5 6">DSM 45169</strain>
    </source>
</reference>
<dbReference type="GO" id="GO:0016829">
    <property type="term" value="F:lyase activity"/>
    <property type="evidence" value="ECO:0007669"/>
    <property type="project" value="UniProtKB-KW"/>
</dbReference>
<dbReference type="SMART" id="SM00729">
    <property type="entry name" value="Elp3"/>
    <property type="match status" value="1"/>
</dbReference>
<name>A0A2T4ZDM8_9BACL</name>
<keyword evidence="5" id="KW-0456">Lyase</keyword>
<gene>
    <name evidence="5" type="ORF">C8J48_2640</name>
</gene>
<evidence type="ECO:0000256" key="1">
    <source>
        <dbReference type="ARBA" id="ARBA00022723"/>
    </source>
</evidence>
<protein>
    <submittedName>
        <fullName evidence="5">DNA repair photolyase</fullName>
    </submittedName>
</protein>
<evidence type="ECO:0000259" key="4">
    <source>
        <dbReference type="PROSITE" id="PS51918"/>
    </source>
</evidence>
<dbReference type="EMBL" id="PZZP01000001">
    <property type="protein sequence ID" value="PTM60001.1"/>
    <property type="molecule type" value="Genomic_DNA"/>
</dbReference>
<dbReference type="GO" id="GO:0051536">
    <property type="term" value="F:iron-sulfur cluster binding"/>
    <property type="evidence" value="ECO:0007669"/>
    <property type="project" value="UniProtKB-KW"/>
</dbReference>
<comment type="caution">
    <text evidence="5">The sequence shown here is derived from an EMBL/GenBank/DDBJ whole genome shotgun (WGS) entry which is preliminary data.</text>
</comment>
<dbReference type="Pfam" id="PF04055">
    <property type="entry name" value="Radical_SAM"/>
    <property type="match status" value="1"/>
</dbReference>
<organism evidence="5 6">
    <name type="scientific">Desmospora activa DSM 45169</name>
    <dbReference type="NCBI Taxonomy" id="1121389"/>
    <lineage>
        <taxon>Bacteria</taxon>
        <taxon>Bacillati</taxon>
        <taxon>Bacillota</taxon>
        <taxon>Bacilli</taxon>
        <taxon>Bacillales</taxon>
        <taxon>Thermoactinomycetaceae</taxon>
        <taxon>Desmospora</taxon>
    </lineage>
</organism>
<dbReference type="PANTHER" id="PTHR43432">
    <property type="entry name" value="SLR0285 PROTEIN"/>
    <property type="match status" value="1"/>
</dbReference>
<keyword evidence="3" id="KW-0411">Iron-sulfur</keyword>
<dbReference type="InterPro" id="IPR007197">
    <property type="entry name" value="rSAM"/>
</dbReference>
<keyword evidence="1" id="KW-0479">Metal-binding</keyword>
<dbReference type="SUPFAM" id="SSF102114">
    <property type="entry name" value="Radical SAM enzymes"/>
    <property type="match status" value="1"/>
</dbReference>
<evidence type="ECO:0000313" key="6">
    <source>
        <dbReference type="Proteomes" id="UP000241639"/>
    </source>
</evidence>
<dbReference type="SFLD" id="SFLDS00029">
    <property type="entry name" value="Radical_SAM"/>
    <property type="match status" value="1"/>
</dbReference>
<evidence type="ECO:0000256" key="2">
    <source>
        <dbReference type="ARBA" id="ARBA00023004"/>
    </source>
</evidence>
<dbReference type="CDD" id="cd01335">
    <property type="entry name" value="Radical_SAM"/>
    <property type="match status" value="1"/>
</dbReference>
<dbReference type="Gene3D" id="3.80.30.30">
    <property type="match status" value="1"/>
</dbReference>
<dbReference type="PANTHER" id="PTHR43432:SF3">
    <property type="entry name" value="SLR0285 PROTEIN"/>
    <property type="match status" value="1"/>
</dbReference>
<feature type="domain" description="Radical SAM core" evidence="4">
    <location>
        <begin position="42"/>
        <end position="283"/>
    </location>
</feature>
<dbReference type="InterPro" id="IPR006638">
    <property type="entry name" value="Elp3/MiaA/NifB-like_rSAM"/>
</dbReference>
<proteinExistence type="predicted"/>
<evidence type="ECO:0000256" key="3">
    <source>
        <dbReference type="ARBA" id="ARBA00023014"/>
    </source>
</evidence>
<evidence type="ECO:0000313" key="5">
    <source>
        <dbReference type="EMBL" id="PTM60001.1"/>
    </source>
</evidence>
<dbReference type="AlphaFoldDB" id="A0A2T4ZDM8"/>
<keyword evidence="6" id="KW-1185">Reference proteome</keyword>
<dbReference type="Proteomes" id="UP000241639">
    <property type="component" value="Unassembled WGS sequence"/>
</dbReference>
<sequence>MLQSCKRGMIKTYVRWMVILLNGELPARWFPKKPKSILNRVEGMPFQWSINPYRGCGHGCHFCYARGTHSWLGYGADDSFRNNIVVKRDAADVLEAELKRGKWTGGGISLGTATDPYQQLEGKLGVTRSILEVLRKYKVPCSITTRSPLILRDLDLLREMEIHSINISISTLDEGVWKCTEPSSPHPQQRLRTVARLVEAGLCAGLFLAPIIPYLTDEEQTVENVIQEAQAVEARFLSPSLLRLKPEVKSWFFRQLQSHYPLEVARLARLYEGAHAPESFRKPLLHRIRCQIEAAGFSTEIPIVNDGDRVGSAMAKKDEGDSIQLSLF</sequence>
<keyword evidence="2" id="KW-0408">Iron</keyword>